<dbReference type="KEGG" id="mmo:MMOB1060"/>
<sequence length="90" mass="10886">MLEILINNKDIYTIKYLSESIEIGKDDILNEEEIINFLVKITKMNGDKYLEIKEKNVEIEDNVYINIYNLFENFVNNYNEHFKFNKKSDR</sequence>
<dbReference type="EMBL" id="AE017308">
    <property type="protein sequence ID" value="AAT27592.1"/>
    <property type="molecule type" value="Genomic_DNA"/>
</dbReference>
<dbReference type="AlphaFoldDB" id="Q6KII4"/>
<protein>
    <submittedName>
        <fullName evidence="1">Uncharacterized protein</fullName>
    </submittedName>
</protein>
<dbReference type="RefSeq" id="WP_011264626.1">
    <property type="nucleotide sequence ID" value="NC_006908.1"/>
</dbReference>
<dbReference type="Proteomes" id="UP000009072">
    <property type="component" value="Chromosome"/>
</dbReference>
<reference evidence="1 2" key="1">
    <citation type="journal article" date="2004" name="Genome Res.">
        <title>The complete genome and proteome of Mycoplasma mobile.</title>
        <authorList>
            <person name="Jaffe J.D."/>
            <person name="Stange-Thomann N."/>
            <person name="Smith C."/>
            <person name="DeCaprio D."/>
            <person name="Fisher S."/>
            <person name="Butler J."/>
            <person name="Calvo S."/>
            <person name="Elkins T."/>
            <person name="FitzGerald M.G."/>
            <person name="Hafez N."/>
            <person name="Kodira C.D."/>
            <person name="Major J."/>
            <person name="Wang S."/>
            <person name="Wilkinson J."/>
            <person name="Nicol R."/>
            <person name="Nusbaum C."/>
            <person name="Birren B."/>
            <person name="Berg H.C."/>
            <person name="Church G.M."/>
        </authorList>
    </citation>
    <scope>NUCLEOTIDE SEQUENCE [LARGE SCALE GENOMIC DNA]</scope>
    <source>
        <strain evidence="2">ATCC 43663 / 163K / NCTC 11711</strain>
    </source>
</reference>
<dbReference type="HOGENOM" id="CLU_2437665_0_0_14"/>
<gene>
    <name evidence="1" type="ordered locus">MMOB1060</name>
</gene>
<name>Q6KII4_MYCM1</name>
<accession>Q6KII4</accession>
<evidence type="ECO:0000313" key="2">
    <source>
        <dbReference type="Proteomes" id="UP000009072"/>
    </source>
</evidence>
<proteinExistence type="predicted"/>
<dbReference type="STRING" id="267748.MMOB1060"/>
<evidence type="ECO:0000313" key="1">
    <source>
        <dbReference type="EMBL" id="AAT27592.1"/>
    </source>
</evidence>
<organism evidence="1 2">
    <name type="scientific">Mycoplasma mobile (strain ATCC 43663 / 163K / NCTC 11711)</name>
    <name type="common">Mesomycoplasma mobile</name>
    <dbReference type="NCBI Taxonomy" id="267748"/>
    <lineage>
        <taxon>Bacteria</taxon>
        <taxon>Bacillati</taxon>
        <taxon>Mycoplasmatota</taxon>
        <taxon>Mycoplasmoidales</taxon>
        <taxon>Metamycoplasmataceae</taxon>
        <taxon>Mesomycoplasma</taxon>
    </lineage>
</organism>
<keyword evidence="2" id="KW-1185">Reference proteome</keyword>